<evidence type="ECO:0000313" key="2">
    <source>
        <dbReference type="EMBL" id="CAL4121815.1"/>
    </source>
</evidence>
<keyword evidence="3" id="KW-1185">Reference proteome</keyword>
<evidence type="ECO:0000313" key="3">
    <source>
        <dbReference type="Proteomes" id="UP001497623"/>
    </source>
</evidence>
<organism evidence="2 3">
    <name type="scientific">Meganyctiphanes norvegica</name>
    <name type="common">Northern krill</name>
    <name type="synonym">Thysanopoda norvegica</name>
    <dbReference type="NCBI Taxonomy" id="48144"/>
    <lineage>
        <taxon>Eukaryota</taxon>
        <taxon>Metazoa</taxon>
        <taxon>Ecdysozoa</taxon>
        <taxon>Arthropoda</taxon>
        <taxon>Crustacea</taxon>
        <taxon>Multicrustacea</taxon>
        <taxon>Malacostraca</taxon>
        <taxon>Eumalacostraca</taxon>
        <taxon>Eucarida</taxon>
        <taxon>Euphausiacea</taxon>
        <taxon>Euphausiidae</taxon>
        <taxon>Meganyctiphanes</taxon>
    </lineage>
</organism>
<sequence length="121" mass="13755">SVGIPPLHLPKQLQHTLITVTMKFLVILVLVGLATCAPWDSDYDSFDNDHDDDYSHGGFFRGFAPVRAKVISQPRYVQPQRVTVRYVQPQPRPQPRPIFFQHRVAAPSFGGYYGGSSDERW</sequence>
<comment type="caution">
    <text evidence="2">The sequence shown here is derived from an EMBL/GenBank/DDBJ whole genome shotgun (WGS) entry which is preliminary data.</text>
</comment>
<evidence type="ECO:0008006" key="4">
    <source>
        <dbReference type="Google" id="ProtNLM"/>
    </source>
</evidence>
<dbReference type="AlphaFoldDB" id="A0AAV2RB26"/>
<keyword evidence="1" id="KW-0812">Transmembrane</keyword>
<reference evidence="2 3" key="1">
    <citation type="submission" date="2024-05" db="EMBL/GenBank/DDBJ databases">
        <authorList>
            <person name="Wallberg A."/>
        </authorList>
    </citation>
    <scope>NUCLEOTIDE SEQUENCE [LARGE SCALE GENOMIC DNA]</scope>
</reference>
<dbReference type="EMBL" id="CAXKWB010019319">
    <property type="protein sequence ID" value="CAL4121815.1"/>
    <property type="molecule type" value="Genomic_DNA"/>
</dbReference>
<proteinExistence type="predicted"/>
<name>A0AAV2RB26_MEGNR</name>
<evidence type="ECO:0000256" key="1">
    <source>
        <dbReference type="SAM" id="Phobius"/>
    </source>
</evidence>
<feature type="transmembrane region" description="Helical" evidence="1">
    <location>
        <begin position="20"/>
        <end position="39"/>
    </location>
</feature>
<accession>A0AAV2RB26</accession>
<dbReference type="Proteomes" id="UP001497623">
    <property type="component" value="Unassembled WGS sequence"/>
</dbReference>
<keyword evidence="1" id="KW-1133">Transmembrane helix</keyword>
<keyword evidence="1" id="KW-0472">Membrane</keyword>
<gene>
    <name evidence="2" type="ORF">MNOR_LOCUS22677</name>
</gene>
<protein>
    <recommendedName>
        <fullName evidence="4">Secreted protein</fullName>
    </recommendedName>
</protein>
<feature type="non-terminal residue" evidence="2">
    <location>
        <position position="1"/>
    </location>
</feature>